<comment type="caution">
    <text evidence="9">The sequence shown here is derived from an EMBL/GenBank/DDBJ whole genome shotgun (WGS) entry which is preliminary data.</text>
</comment>
<dbReference type="InterPro" id="IPR003657">
    <property type="entry name" value="WRKY_dom"/>
</dbReference>
<dbReference type="PANTHER" id="PTHR31221:SF90">
    <property type="entry name" value="WRKY TRANSCRIPTION FACTOR 44"/>
    <property type="match status" value="1"/>
</dbReference>
<feature type="domain" description="WRKY" evidence="8">
    <location>
        <begin position="333"/>
        <end position="398"/>
    </location>
</feature>
<evidence type="ECO:0000256" key="4">
    <source>
        <dbReference type="ARBA" id="ARBA00023125"/>
    </source>
</evidence>
<evidence type="ECO:0000313" key="10">
    <source>
        <dbReference type="Proteomes" id="UP001443914"/>
    </source>
</evidence>
<keyword evidence="6" id="KW-0539">Nucleus</keyword>
<dbReference type="EMBL" id="JBDFQZ010000002">
    <property type="protein sequence ID" value="KAK9749975.1"/>
    <property type="molecule type" value="Genomic_DNA"/>
</dbReference>
<dbReference type="AlphaFoldDB" id="A0AAW1MN64"/>
<feature type="region of interest" description="Disordered" evidence="7">
    <location>
        <begin position="228"/>
        <end position="271"/>
    </location>
</feature>
<dbReference type="PANTHER" id="PTHR31221">
    <property type="entry name" value="WRKY TRANSCRIPTION FACTOR PROTEIN 1-RELATED"/>
    <property type="match status" value="1"/>
</dbReference>
<protein>
    <recommendedName>
        <fullName evidence="8">WRKY domain-containing protein</fullName>
    </recommendedName>
</protein>
<dbReference type="SUPFAM" id="SSF118290">
    <property type="entry name" value="WRKY DNA-binding domain"/>
    <property type="match status" value="2"/>
</dbReference>
<evidence type="ECO:0000256" key="2">
    <source>
        <dbReference type="ARBA" id="ARBA00022737"/>
    </source>
</evidence>
<name>A0AAW1MN64_SAPOF</name>
<feature type="compositionally biased region" description="Polar residues" evidence="7">
    <location>
        <begin position="242"/>
        <end position="252"/>
    </location>
</feature>
<dbReference type="PROSITE" id="PS50811">
    <property type="entry name" value="WRKY"/>
    <property type="match status" value="2"/>
</dbReference>
<evidence type="ECO:0000256" key="5">
    <source>
        <dbReference type="ARBA" id="ARBA00023163"/>
    </source>
</evidence>
<keyword evidence="3" id="KW-0805">Transcription regulation</keyword>
<reference evidence="9" key="1">
    <citation type="submission" date="2024-03" db="EMBL/GenBank/DDBJ databases">
        <title>WGS assembly of Saponaria officinalis var. Norfolk2.</title>
        <authorList>
            <person name="Jenkins J."/>
            <person name="Shu S."/>
            <person name="Grimwood J."/>
            <person name="Barry K."/>
            <person name="Goodstein D."/>
            <person name="Schmutz J."/>
            <person name="Leebens-Mack J."/>
            <person name="Osbourn A."/>
        </authorList>
    </citation>
    <scope>NUCLEOTIDE SEQUENCE [LARGE SCALE GENOMIC DNA]</scope>
    <source>
        <strain evidence="9">JIC</strain>
    </source>
</reference>
<dbReference type="InterPro" id="IPR036576">
    <property type="entry name" value="WRKY_dom_sf"/>
</dbReference>
<keyword evidence="4" id="KW-0238">DNA-binding</keyword>
<dbReference type="GO" id="GO:0003700">
    <property type="term" value="F:DNA-binding transcription factor activity"/>
    <property type="evidence" value="ECO:0007669"/>
    <property type="project" value="InterPro"/>
</dbReference>
<evidence type="ECO:0000259" key="8">
    <source>
        <dbReference type="PROSITE" id="PS50811"/>
    </source>
</evidence>
<gene>
    <name evidence="9" type="ORF">RND81_02G163200</name>
</gene>
<dbReference type="Proteomes" id="UP001443914">
    <property type="component" value="Unassembled WGS sequence"/>
</dbReference>
<comment type="subcellular location">
    <subcellularLocation>
        <location evidence="1">Nucleus</location>
    </subcellularLocation>
</comment>
<accession>A0AAW1MN64</accession>
<dbReference type="SMART" id="SM00774">
    <property type="entry name" value="WRKY"/>
    <property type="match status" value="2"/>
</dbReference>
<sequence>MEVSEADRIVISKPVASRPTSSGFQTFSELLAGAIDASPSRDSVPSMSDVWAIRPKTVRPATNTISQVEASVTAPSSSSDKVAGIEKQSIKVCRPLAKVVSKATAFLLASMGNFNTVTQHAPTETEIRDKGRLIISQPSSSLPQVEQSQPVELPRMPRKMLEEHKMTALSSVNVDRISSDGYNWRKYGQKQVKGSEYPRSYYKCTHSNCAVRKKVERSLDGEVAEIVYKGEHNHPKPHFLKRSTSGVQGQDYDSSKPESTENVPGRSDRHDMRFSEQLSSAEKAAMLLNNPEVSAELIVDPKSKRRKHVKQKNEAETCEKGTEETRIWVRNNSEPEIMGDGFRWRKYGQKVVKGNPYPRSYYKCTSPKCNVRKHVERAMDDTSAFITTYEGKHNHERPLSMSNLLASKSDS</sequence>
<evidence type="ECO:0000256" key="6">
    <source>
        <dbReference type="ARBA" id="ARBA00023242"/>
    </source>
</evidence>
<dbReference type="GO" id="GO:0005634">
    <property type="term" value="C:nucleus"/>
    <property type="evidence" value="ECO:0007669"/>
    <property type="project" value="UniProtKB-SubCell"/>
</dbReference>
<evidence type="ECO:0000256" key="3">
    <source>
        <dbReference type="ARBA" id="ARBA00023015"/>
    </source>
</evidence>
<dbReference type="Pfam" id="PF03106">
    <property type="entry name" value="WRKY"/>
    <property type="match status" value="2"/>
</dbReference>
<dbReference type="Gene3D" id="2.20.25.80">
    <property type="entry name" value="WRKY domain"/>
    <property type="match status" value="2"/>
</dbReference>
<dbReference type="FunFam" id="2.20.25.80:FF:000006">
    <property type="entry name" value="WRKY transcription factor"/>
    <property type="match status" value="2"/>
</dbReference>
<evidence type="ECO:0000256" key="7">
    <source>
        <dbReference type="SAM" id="MobiDB-lite"/>
    </source>
</evidence>
<organism evidence="9 10">
    <name type="scientific">Saponaria officinalis</name>
    <name type="common">Common soapwort</name>
    <name type="synonym">Lychnis saponaria</name>
    <dbReference type="NCBI Taxonomy" id="3572"/>
    <lineage>
        <taxon>Eukaryota</taxon>
        <taxon>Viridiplantae</taxon>
        <taxon>Streptophyta</taxon>
        <taxon>Embryophyta</taxon>
        <taxon>Tracheophyta</taxon>
        <taxon>Spermatophyta</taxon>
        <taxon>Magnoliopsida</taxon>
        <taxon>eudicotyledons</taxon>
        <taxon>Gunneridae</taxon>
        <taxon>Pentapetalae</taxon>
        <taxon>Caryophyllales</taxon>
        <taxon>Caryophyllaceae</taxon>
        <taxon>Caryophylleae</taxon>
        <taxon>Saponaria</taxon>
    </lineage>
</organism>
<evidence type="ECO:0000256" key="1">
    <source>
        <dbReference type="ARBA" id="ARBA00004123"/>
    </source>
</evidence>
<proteinExistence type="predicted"/>
<dbReference type="InterPro" id="IPR044810">
    <property type="entry name" value="WRKY_plant"/>
</dbReference>
<evidence type="ECO:0000313" key="9">
    <source>
        <dbReference type="EMBL" id="KAK9749975.1"/>
    </source>
</evidence>
<dbReference type="GO" id="GO:0043565">
    <property type="term" value="F:sequence-specific DNA binding"/>
    <property type="evidence" value="ECO:0007669"/>
    <property type="project" value="InterPro"/>
</dbReference>
<feature type="domain" description="WRKY" evidence="8">
    <location>
        <begin position="173"/>
        <end position="237"/>
    </location>
</feature>
<keyword evidence="5" id="KW-0804">Transcription</keyword>
<keyword evidence="2" id="KW-0677">Repeat</keyword>
<keyword evidence="10" id="KW-1185">Reference proteome</keyword>